<protein>
    <recommendedName>
        <fullName evidence="3">Endoplasmic reticulum transmembrane protein</fullName>
    </recommendedName>
</protein>
<evidence type="ECO:0000256" key="1">
    <source>
        <dbReference type="SAM" id="SignalP"/>
    </source>
</evidence>
<feature type="signal peptide" evidence="1">
    <location>
        <begin position="1"/>
        <end position="16"/>
    </location>
</feature>
<dbReference type="EMBL" id="CDMZ01003043">
    <property type="protein sequence ID" value="CEM44904.1"/>
    <property type="molecule type" value="Genomic_DNA"/>
</dbReference>
<organism evidence="2">
    <name type="scientific">Chromera velia CCMP2878</name>
    <dbReference type="NCBI Taxonomy" id="1169474"/>
    <lineage>
        <taxon>Eukaryota</taxon>
        <taxon>Sar</taxon>
        <taxon>Alveolata</taxon>
        <taxon>Colpodellida</taxon>
        <taxon>Chromeraceae</taxon>
        <taxon>Chromera</taxon>
    </lineage>
</organism>
<proteinExistence type="predicted"/>
<evidence type="ECO:0008006" key="3">
    <source>
        <dbReference type="Google" id="ProtNLM"/>
    </source>
</evidence>
<dbReference type="AlphaFoldDB" id="A0A0G4HL93"/>
<feature type="chain" id="PRO_5005191714" description="Endoplasmic reticulum transmembrane protein" evidence="1">
    <location>
        <begin position="17"/>
        <end position="102"/>
    </location>
</feature>
<keyword evidence="1" id="KW-0732">Signal</keyword>
<gene>
    <name evidence="2" type="ORF">Cvel_28679</name>
</gene>
<dbReference type="VEuPathDB" id="CryptoDB:Cvel_28679"/>
<sequence length="102" mass="11721">MLHLSSFSWLVCRVVAYNLLQKFLKGTEESVTLTQHALRARLREKTRVARTENRTALGVVKEQLDHAAKRFHRLKNKAEAVCRNLSSYQSVKQSNTLVRGQV</sequence>
<accession>A0A0G4HL93</accession>
<evidence type="ECO:0000313" key="2">
    <source>
        <dbReference type="EMBL" id="CEM44904.1"/>
    </source>
</evidence>
<name>A0A0G4HL93_9ALVE</name>
<reference evidence="2" key="1">
    <citation type="submission" date="2014-11" db="EMBL/GenBank/DDBJ databases">
        <authorList>
            <person name="Otto D Thomas"/>
            <person name="Naeem Raeece"/>
        </authorList>
    </citation>
    <scope>NUCLEOTIDE SEQUENCE</scope>
</reference>